<organism evidence="2 3">
    <name type="scientific">Dioszegia hungarica</name>
    <dbReference type="NCBI Taxonomy" id="4972"/>
    <lineage>
        <taxon>Eukaryota</taxon>
        <taxon>Fungi</taxon>
        <taxon>Dikarya</taxon>
        <taxon>Basidiomycota</taxon>
        <taxon>Agaricomycotina</taxon>
        <taxon>Tremellomycetes</taxon>
        <taxon>Tremellales</taxon>
        <taxon>Bulleribasidiaceae</taxon>
        <taxon>Dioszegia</taxon>
    </lineage>
</organism>
<dbReference type="EMBL" id="JAKWFO010000014">
    <property type="protein sequence ID" value="KAI9632894.1"/>
    <property type="molecule type" value="Genomic_DNA"/>
</dbReference>
<gene>
    <name evidence="2" type="ORF">MKK02DRAFT_41210</name>
</gene>
<protein>
    <submittedName>
        <fullName evidence="2">Oligogalacturonate lyase-domain-containing protein</fullName>
    </submittedName>
</protein>
<dbReference type="Proteomes" id="UP001164286">
    <property type="component" value="Unassembled WGS sequence"/>
</dbReference>
<dbReference type="SUPFAM" id="SSF82171">
    <property type="entry name" value="DPP6 N-terminal domain-like"/>
    <property type="match status" value="1"/>
</dbReference>
<sequence>MFPAAWTDKSTGHRIRRLSTEPGTSTLYFNYSSFTPSGDYLIVSTPTCISKTSLSTFETTPIISISTPFKLLFTGRKTRTAYYSLQAHATQGYTAKTICAVDIDTGVSRVVCEVEKGNIQALNADETLLAGVDIDLPPDHPRIANLQISQPRDPRFDQVDFRAKWPDGTDMCYADAKEVGLDERLEAGIHMKLFVVDTATGIRRDVYSSTDWLNHLLFSPTDPHALMFCHEGPWHKVDRMWVLRLDQHPPAPVKVHEREMNMEIAGHEWWSHDGRTIYYDLQTPRGLVFWLASYNIITGERRRYHLKPEEWSVHFNSSPTADLFCGDGSDDTMVSHTKGATWLYLFTPRAVPDVAGIKAKNADQLVKAGYLESRRLVDLAGQDYRYEPNAMFSPNGKWVIYRSNMGGERHVYAVEVEKR</sequence>
<name>A0AA38LSQ4_9TREE</name>
<dbReference type="RefSeq" id="XP_052942671.1">
    <property type="nucleotide sequence ID" value="XM_053091480.1"/>
</dbReference>
<keyword evidence="3" id="KW-1185">Reference proteome</keyword>
<dbReference type="Gene3D" id="2.130.10.10">
    <property type="entry name" value="YVTN repeat-like/Quinoprotein amine dehydrogenase"/>
    <property type="match status" value="1"/>
</dbReference>
<proteinExistence type="predicted"/>
<evidence type="ECO:0000313" key="3">
    <source>
        <dbReference type="Proteomes" id="UP001164286"/>
    </source>
</evidence>
<keyword evidence="2" id="KW-0456">Lyase</keyword>
<dbReference type="InterPro" id="IPR027946">
    <property type="entry name" value="Ogl_dom"/>
</dbReference>
<dbReference type="GO" id="GO:0047487">
    <property type="term" value="F:oligogalacturonide lyase activity"/>
    <property type="evidence" value="ECO:0007669"/>
    <property type="project" value="InterPro"/>
</dbReference>
<dbReference type="GeneID" id="77730685"/>
<accession>A0AA38LSQ4</accession>
<reference evidence="2" key="1">
    <citation type="journal article" date="2022" name="G3 (Bethesda)">
        <title>High quality genome of the basidiomycete yeast Dioszegia hungarica PDD-24b-2 isolated from cloud water.</title>
        <authorList>
            <person name="Jarrige D."/>
            <person name="Haridas S."/>
            <person name="Bleykasten-Grosshans C."/>
            <person name="Joly M."/>
            <person name="Nadalig T."/>
            <person name="Sancelme M."/>
            <person name="Vuilleumier S."/>
            <person name="Grigoriev I.V."/>
            <person name="Amato P."/>
            <person name="Bringel F."/>
        </authorList>
    </citation>
    <scope>NUCLEOTIDE SEQUENCE</scope>
    <source>
        <strain evidence="2">PDD-24b-2</strain>
    </source>
</reference>
<dbReference type="AlphaFoldDB" id="A0AA38LSQ4"/>
<dbReference type="InterPro" id="IPR015943">
    <property type="entry name" value="WD40/YVTN_repeat-like_dom_sf"/>
</dbReference>
<dbReference type="GO" id="GO:0045490">
    <property type="term" value="P:pectin catabolic process"/>
    <property type="evidence" value="ECO:0007669"/>
    <property type="project" value="InterPro"/>
</dbReference>
<feature type="domain" description="Oligogalacturonate lyase" evidence="1">
    <location>
        <begin position="192"/>
        <end position="416"/>
    </location>
</feature>
<dbReference type="Pfam" id="PF14583">
    <property type="entry name" value="Pectate_lyase22"/>
    <property type="match status" value="1"/>
</dbReference>
<comment type="caution">
    <text evidence="2">The sequence shown here is derived from an EMBL/GenBank/DDBJ whole genome shotgun (WGS) entry which is preliminary data.</text>
</comment>
<evidence type="ECO:0000313" key="2">
    <source>
        <dbReference type="EMBL" id="KAI9632894.1"/>
    </source>
</evidence>
<evidence type="ECO:0000259" key="1">
    <source>
        <dbReference type="Pfam" id="PF14583"/>
    </source>
</evidence>